<comment type="caution">
    <text evidence="1">The sequence shown here is derived from an EMBL/GenBank/DDBJ whole genome shotgun (WGS) entry which is preliminary data.</text>
</comment>
<sequence>MCRVEINCILVEKLPVWLVHKYKLYIFSRPVRPDGKVLDLELDSTKDPLLRGRGGVKSWGVVCLLFSSPDHYSKVRASSQNGPRLGSKQHYCNQSSNRNLFFMAEALFAHL</sequence>
<keyword evidence="2" id="KW-1185">Reference proteome</keyword>
<accession>A0A4Y2GU47</accession>
<evidence type="ECO:0000313" key="1">
    <source>
        <dbReference type="EMBL" id="GBM55624.1"/>
    </source>
</evidence>
<dbReference type="Proteomes" id="UP000499080">
    <property type="component" value="Unassembled WGS sequence"/>
</dbReference>
<reference evidence="1 2" key="1">
    <citation type="journal article" date="2019" name="Sci. Rep.">
        <title>Orb-weaving spider Araneus ventricosus genome elucidates the spidroin gene catalogue.</title>
        <authorList>
            <person name="Kono N."/>
            <person name="Nakamura H."/>
            <person name="Ohtoshi R."/>
            <person name="Moran D.A.P."/>
            <person name="Shinohara A."/>
            <person name="Yoshida Y."/>
            <person name="Fujiwara M."/>
            <person name="Mori M."/>
            <person name="Tomita M."/>
            <person name="Arakawa K."/>
        </authorList>
    </citation>
    <scope>NUCLEOTIDE SEQUENCE [LARGE SCALE GENOMIC DNA]</scope>
</reference>
<evidence type="ECO:0000313" key="2">
    <source>
        <dbReference type="Proteomes" id="UP000499080"/>
    </source>
</evidence>
<gene>
    <name evidence="1" type="ORF">AVEN_35520_1</name>
</gene>
<name>A0A4Y2GU47_ARAVE</name>
<organism evidence="1 2">
    <name type="scientific">Araneus ventricosus</name>
    <name type="common">Orbweaver spider</name>
    <name type="synonym">Epeira ventricosa</name>
    <dbReference type="NCBI Taxonomy" id="182803"/>
    <lineage>
        <taxon>Eukaryota</taxon>
        <taxon>Metazoa</taxon>
        <taxon>Ecdysozoa</taxon>
        <taxon>Arthropoda</taxon>
        <taxon>Chelicerata</taxon>
        <taxon>Arachnida</taxon>
        <taxon>Araneae</taxon>
        <taxon>Araneomorphae</taxon>
        <taxon>Entelegynae</taxon>
        <taxon>Araneoidea</taxon>
        <taxon>Araneidae</taxon>
        <taxon>Araneus</taxon>
    </lineage>
</organism>
<protein>
    <submittedName>
        <fullName evidence="1">Uncharacterized protein</fullName>
    </submittedName>
</protein>
<proteinExistence type="predicted"/>
<dbReference type="AlphaFoldDB" id="A0A4Y2GU47"/>
<dbReference type="EMBL" id="BGPR01001509">
    <property type="protein sequence ID" value="GBM55624.1"/>
    <property type="molecule type" value="Genomic_DNA"/>
</dbReference>